<proteinExistence type="predicted"/>
<reference evidence="1 2" key="1">
    <citation type="submission" date="2017-06" db="EMBL/GenBank/DDBJ databases">
        <title>A platform for efficient transgenesis in Macrostomum lignano, a flatworm model organism for stem cell research.</title>
        <authorList>
            <person name="Berezikov E."/>
        </authorList>
    </citation>
    <scope>NUCLEOTIDE SEQUENCE [LARGE SCALE GENOMIC DNA]</scope>
    <source>
        <strain evidence="1">DV1</strain>
        <tissue evidence="1">Whole organism</tissue>
    </source>
</reference>
<evidence type="ECO:0000313" key="2">
    <source>
        <dbReference type="Proteomes" id="UP000215902"/>
    </source>
</evidence>
<accession>A0A267EPW8</accession>
<sequence>MVAAAQVYEVGLESTCSDAHNANCATTRFAALYSRLQAAPIGAEISELQHSNRDSGDRRLAP</sequence>
<name>A0A267EPW8_9PLAT</name>
<gene>
    <name evidence="1" type="ORF">BOX15_Mlig005374g1</name>
</gene>
<dbReference type="Proteomes" id="UP000215902">
    <property type="component" value="Unassembled WGS sequence"/>
</dbReference>
<dbReference type="AlphaFoldDB" id="A0A267EPW8"/>
<dbReference type="EMBL" id="NIVC01001892">
    <property type="protein sequence ID" value="PAA62879.1"/>
    <property type="molecule type" value="Genomic_DNA"/>
</dbReference>
<protein>
    <submittedName>
        <fullName evidence="1">Uncharacterized protein</fullName>
    </submittedName>
</protein>
<organism evidence="1 2">
    <name type="scientific">Macrostomum lignano</name>
    <dbReference type="NCBI Taxonomy" id="282301"/>
    <lineage>
        <taxon>Eukaryota</taxon>
        <taxon>Metazoa</taxon>
        <taxon>Spiralia</taxon>
        <taxon>Lophotrochozoa</taxon>
        <taxon>Platyhelminthes</taxon>
        <taxon>Rhabditophora</taxon>
        <taxon>Macrostomorpha</taxon>
        <taxon>Macrostomida</taxon>
        <taxon>Macrostomidae</taxon>
        <taxon>Macrostomum</taxon>
    </lineage>
</organism>
<evidence type="ECO:0000313" key="1">
    <source>
        <dbReference type="EMBL" id="PAA62879.1"/>
    </source>
</evidence>
<comment type="caution">
    <text evidence="1">The sequence shown here is derived from an EMBL/GenBank/DDBJ whole genome shotgun (WGS) entry which is preliminary data.</text>
</comment>
<keyword evidence="2" id="KW-1185">Reference proteome</keyword>